<keyword evidence="1" id="KW-1133">Transmembrane helix</keyword>
<dbReference type="Gene3D" id="1.10.3730.20">
    <property type="match status" value="1"/>
</dbReference>
<evidence type="ECO:0000256" key="1">
    <source>
        <dbReference type="SAM" id="Phobius"/>
    </source>
</evidence>
<dbReference type="SUPFAM" id="SSF103481">
    <property type="entry name" value="Multidrug resistance efflux transporter EmrE"/>
    <property type="match status" value="1"/>
</dbReference>
<evidence type="ECO:0000259" key="2">
    <source>
        <dbReference type="Pfam" id="PF00892"/>
    </source>
</evidence>
<comment type="caution">
    <text evidence="3">The sequence shown here is derived from an EMBL/GenBank/DDBJ whole genome shotgun (WGS) entry which is preliminary data.</text>
</comment>
<feature type="domain" description="EamA" evidence="2">
    <location>
        <begin position="50"/>
        <end position="131"/>
    </location>
</feature>
<dbReference type="GO" id="GO:0016020">
    <property type="term" value="C:membrane"/>
    <property type="evidence" value="ECO:0007669"/>
    <property type="project" value="InterPro"/>
</dbReference>
<organism evidence="3 4">
    <name type="scientific">Vibrio amylolyticus</name>
    <dbReference type="NCBI Taxonomy" id="2847292"/>
    <lineage>
        <taxon>Bacteria</taxon>
        <taxon>Pseudomonadati</taxon>
        <taxon>Pseudomonadota</taxon>
        <taxon>Gammaproteobacteria</taxon>
        <taxon>Vibrionales</taxon>
        <taxon>Vibrionaceae</taxon>
        <taxon>Vibrio</taxon>
    </lineage>
</organism>
<feature type="transmembrane region" description="Helical" evidence="1">
    <location>
        <begin position="172"/>
        <end position="189"/>
    </location>
</feature>
<evidence type="ECO:0000313" key="3">
    <source>
        <dbReference type="EMBL" id="MCK6263959.1"/>
    </source>
</evidence>
<feature type="transmembrane region" description="Helical" evidence="1">
    <location>
        <begin position="58"/>
        <end position="79"/>
    </location>
</feature>
<gene>
    <name evidence="3" type="ORF">KP803_11825</name>
</gene>
<dbReference type="Pfam" id="PF00892">
    <property type="entry name" value="EamA"/>
    <property type="match status" value="1"/>
</dbReference>
<dbReference type="EMBL" id="JAJHVV010000006">
    <property type="protein sequence ID" value="MCK6263959.1"/>
    <property type="molecule type" value="Genomic_DNA"/>
</dbReference>
<reference evidence="3" key="1">
    <citation type="submission" date="2021-11" db="EMBL/GenBank/DDBJ databases">
        <title>Vibrio ZSDE26 sp. nov. and Vibrio ZSDZ34 sp. nov., isolated from coastal seawater in Qingdao.</title>
        <authorList>
            <person name="Zhang P."/>
        </authorList>
    </citation>
    <scope>NUCLEOTIDE SEQUENCE</scope>
    <source>
        <strain evidence="3">ZSDE26</strain>
    </source>
</reference>
<accession>A0A9X2BHJ4</accession>
<dbReference type="AlphaFoldDB" id="A0A9X2BHJ4"/>
<name>A0A9X2BHJ4_9VIBR</name>
<keyword evidence="1" id="KW-0472">Membrane</keyword>
<feature type="transmembrane region" description="Helical" evidence="1">
    <location>
        <begin position="99"/>
        <end position="127"/>
    </location>
</feature>
<keyword evidence="1" id="KW-0812">Transmembrane</keyword>
<keyword evidence="4" id="KW-1185">Reference proteome</keyword>
<evidence type="ECO:0000313" key="4">
    <source>
        <dbReference type="Proteomes" id="UP001139559"/>
    </source>
</evidence>
<dbReference type="InterPro" id="IPR037185">
    <property type="entry name" value="EmrE-like"/>
</dbReference>
<feature type="transmembrane region" description="Helical" evidence="1">
    <location>
        <begin position="224"/>
        <end position="248"/>
    </location>
</feature>
<protein>
    <submittedName>
        <fullName evidence="3">DMT family transporter</fullName>
    </submittedName>
</protein>
<feature type="transmembrane region" description="Helical" evidence="1">
    <location>
        <begin position="25"/>
        <end position="46"/>
    </location>
</feature>
<dbReference type="Proteomes" id="UP001139559">
    <property type="component" value="Unassembled WGS sequence"/>
</dbReference>
<dbReference type="InterPro" id="IPR000620">
    <property type="entry name" value="EamA_dom"/>
</dbReference>
<feature type="transmembrane region" description="Helical" evidence="1">
    <location>
        <begin position="139"/>
        <end position="160"/>
    </location>
</feature>
<sequence length="273" mass="30263">MLLGSLDKWLSRICLKKTPLCNEYLFAYQITCSVLVGVFMAIELGHARILFDDETNPWALAFLILASIFSWMGFAYSTFRARASTELGIVSVISKTKVVWSVLFGIVFFNESLTSLQVLGGLLILLASMLIGKPSQVSLRLLTHLHAWLAPIFLTIAMGVDKTLTEYLPSSVILFIGFSGTALLTPILFKIRYDLIKEVALNAMITAACGSISYYLLLKVLNMSAFSVVMALFQCAFMLDMIFGYFVLNEHTHLKRKMASCLLATLGILTLVS</sequence>
<feature type="transmembrane region" description="Helical" evidence="1">
    <location>
        <begin position="201"/>
        <end position="218"/>
    </location>
</feature>
<proteinExistence type="predicted"/>